<evidence type="ECO:0008006" key="3">
    <source>
        <dbReference type="Google" id="ProtNLM"/>
    </source>
</evidence>
<reference evidence="1 2" key="1">
    <citation type="submission" date="2016-04" db="EMBL/GenBank/DDBJ databases">
        <title>Genome analyses suggest a sexual origin of heterokaryosis in a supposedly ancient asexual fungus.</title>
        <authorList>
            <person name="Ropars J."/>
            <person name="Sedzielewska K."/>
            <person name="Noel J."/>
            <person name="Charron P."/>
            <person name="Farinelli L."/>
            <person name="Marton T."/>
            <person name="Kruger M."/>
            <person name="Pelin A."/>
            <person name="Brachmann A."/>
            <person name="Corradi N."/>
        </authorList>
    </citation>
    <scope>NUCLEOTIDE SEQUENCE [LARGE SCALE GENOMIC DNA]</scope>
    <source>
        <strain evidence="1 2">A5</strain>
    </source>
</reference>
<reference evidence="1 2" key="2">
    <citation type="submission" date="2017-09" db="EMBL/GenBank/DDBJ databases">
        <title>Extensive intraspecific genome diversity in a model arbuscular mycorrhizal fungus.</title>
        <authorList>
            <person name="Chen E.C."/>
            <person name="Morin E."/>
            <person name="Beaudet D."/>
            <person name="Noel J."/>
            <person name="Ndikumana S."/>
            <person name="Charron P."/>
            <person name="St-Onge C."/>
            <person name="Giorgi J."/>
            <person name="Grigoriev I.V."/>
            <person name="Roux C."/>
            <person name="Martin F.M."/>
            <person name="Corradi N."/>
        </authorList>
    </citation>
    <scope>NUCLEOTIDE SEQUENCE [LARGE SCALE GENOMIC DNA]</scope>
    <source>
        <strain evidence="1 2">A5</strain>
    </source>
</reference>
<dbReference type="Proteomes" id="UP000232722">
    <property type="component" value="Unassembled WGS sequence"/>
</dbReference>
<dbReference type="EMBL" id="LLXJ01000917">
    <property type="protein sequence ID" value="PKC05112.1"/>
    <property type="molecule type" value="Genomic_DNA"/>
</dbReference>
<evidence type="ECO:0000313" key="1">
    <source>
        <dbReference type="EMBL" id="PKC05112.1"/>
    </source>
</evidence>
<dbReference type="AlphaFoldDB" id="A0A2N0PE72"/>
<sequence>MDETLMAFNLLSNITIEQTDTKTVSILSTEHKRSNFTVILIRNIYNNWMSEAIKNYISCGKIKRPFYSLVVRWIKEGWDAIDINMIRQSFKYCGVLNAMNGTEDTLIFDFDRLEHKVRREDPERKV</sequence>
<evidence type="ECO:0000313" key="2">
    <source>
        <dbReference type="Proteomes" id="UP000232722"/>
    </source>
</evidence>
<dbReference type="VEuPathDB" id="FungiDB:RhiirA1_453885"/>
<name>A0A2N0PE72_9GLOM</name>
<proteinExistence type="predicted"/>
<gene>
    <name evidence="1" type="ORF">RhiirA5_486334</name>
</gene>
<organism evidence="1 2">
    <name type="scientific">Rhizophagus irregularis</name>
    <dbReference type="NCBI Taxonomy" id="588596"/>
    <lineage>
        <taxon>Eukaryota</taxon>
        <taxon>Fungi</taxon>
        <taxon>Fungi incertae sedis</taxon>
        <taxon>Mucoromycota</taxon>
        <taxon>Glomeromycotina</taxon>
        <taxon>Glomeromycetes</taxon>
        <taxon>Glomerales</taxon>
        <taxon>Glomeraceae</taxon>
        <taxon>Rhizophagus</taxon>
    </lineage>
</organism>
<accession>A0A2N0PE72</accession>
<protein>
    <recommendedName>
        <fullName evidence="3">DDE-1 domain-containing protein</fullName>
    </recommendedName>
</protein>
<comment type="caution">
    <text evidence="1">The sequence shown here is derived from an EMBL/GenBank/DDBJ whole genome shotgun (WGS) entry which is preliminary data.</text>
</comment>